<dbReference type="RefSeq" id="WP_382270312.1">
    <property type="nucleotide sequence ID" value="NZ_JBHTBU010000001.1"/>
</dbReference>
<dbReference type="EMBL" id="JBHTBU010000001">
    <property type="protein sequence ID" value="MFC7287205.1"/>
    <property type="molecule type" value="Genomic_DNA"/>
</dbReference>
<dbReference type="Pfam" id="PF03797">
    <property type="entry name" value="Autotransporter"/>
    <property type="match status" value="1"/>
</dbReference>
<dbReference type="Gene3D" id="2.40.128.130">
    <property type="entry name" value="Autotransporter beta-domain"/>
    <property type="match status" value="1"/>
</dbReference>
<comment type="caution">
    <text evidence="4">The sequence shown here is derived from an EMBL/GenBank/DDBJ whole genome shotgun (WGS) entry which is preliminary data.</text>
</comment>
<evidence type="ECO:0000313" key="4">
    <source>
        <dbReference type="EMBL" id="MFC7287205.1"/>
    </source>
</evidence>
<proteinExistence type="predicted"/>
<feature type="signal peptide" evidence="2">
    <location>
        <begin position="1"/>
        <end position="24"/>
    </location>
</feature>
<feature type="chain" id="PRO_5046675312" evidence="2">
    <location>
        <begin position="25"/>
        <end position="1048"/>
    </location>
</feature>
<dbReference type="NCBIfam" id="TIGR02601">
    <property type="entry name" value="autotrns_rpt"/>
    <property type="match status" value="3"/>
</dbReference>
<dbReference type="SUPFAM" id="SSF51126">
    <property type="entry name" value="Pectin lyase-like"/>
    <property type="match status" value="2"/>
</dbReference>
<name>A0ABW2I825_9BURK</name>
<dbReference type="PROSITE" id="PS51208">
    <property type="entry name" value="AUTOTRANSPORTER"/>
    <property type="match status" value="1"/>
</dbReference>
<evidence type="ECO:0000313" key="5">
    <source>
        <dbReference type="Proteomes" id="UP001596542"/>
    </source>
</evidence>
<dbReference type="InterPro" id="IPR036709">
    <property type="entry name" value="Autotransporte_beta_dom_sf"/>
</dbReference>
<dbReference type="Proteomes" id="UP001596542">
    <property type="component" value="Unassembled WGS sequence"/>
</dbReference>
<organism evidence="4 5">
    <name type="scientific">Herminiimonas glaciei</name>
    <dbReference type="NCBI Taxonomy" id="523788"/>
    <lineage>
        <taxon>Bacteria</taxon>
        <taxon>Pseudomonadati</taxon>
        <taxon>Pseudomonadota</taxon>
        <taxon>Betaproteobacteria</taxon>
        <taxon>Burkholderiales</taxon>
        <taxon>Oxalobacteraceae</taxon>
        <taxon>Herminiimonas</taxon>
    </lineage>
</organism>
<evidence type="ECO:0000259" key="3">
    <source>
        <dbReference type="PROSITE" id="PS51208"/>
    </source>
</evidence>
<dbReference type="Pfam" id="PF12951">
    <property type="entry name" value="PATR"/>
    <property type="match status" value="4"/>
</dbReference>
<dbReference type="SUPFAM" id="SSF103515">
    <property type="entry name" value="Autotransporter"/>
    <property type="match status" value="1"/>
</dbReference>
<keyword evidence="5" id="KW-1185">Reference proteome</keyword>
<dbReference type="InterPro" id="IPR011050">
    <property type="entry name" value="Pectin_lyase_fold/virulence"/>
</dbReference>
<dbReference type="InterPro" id="IPR005546">
    <property type="entry name" value="Autotransporte_beta"/>
</dbReference>
<dbReference type="Gene3D" id="2.160.20.20">
    <property type="match status" value="1"/>
</dbReference>
<evidence type="ECO:0000256" key="2">
    <source>
        <dbReference type="SAM" id="SignalP"/>
    </source>
</evidence>
<evidence type="ECO:0000256" key="1">
    <source>
        <dbReference type="ARBA" id="ARBA00022729"/>
    </source>
</evidence>
<sequence length="1048" mass="102687">MRQSHLAAALGFVTALGAPTCVLAQTYYQIFDNFNGAGGAAQSGGSAGATGGLGGGGGAGSAYGNGGAGGGTFAGVGGQGNSAGGNATQTNASESQATVIVIGTSGGGGGAATASQDGLHGATPAVQHINGVFNSPEDRDTVVIGGGGGGAGAGAAGHVGGNGGAGTNASLIFQIGLNRLAVASLAIGGDGGSAASYLSGQAGAGGNGTLRLERGVLEATNITIGGANGSGDSNKAGAGGTGTLAISGASAVISSGGMLVRANGLLEITHSTGTVLLDTDISGAGDFKQSGTGTTVLTGSDTRTGNTTLTAGTLQIGNGGTSGTLAGNTNIASGALLAFNRSDANTYGGDISGAGALQKLGSGTTTLTGANSHTGGTTISAGTLQIGNGGNTGSIAGNTSIASGALLAFNRSDANTYGGDISGAGALLKLGSGTTTLTGASSHTGGTTISAGTLQIGNGGNTGSIAGNTSIASGAILAFNRSDDVAYGDVISGNGGVLKLGSGTLTLTGSNIYSGLTRVDSGTLRIAGSGSITSETTVNNGATLAGSGSVGSTLVHTGGTVHAETGTLTINGNYTQEAGATLRIDATNASASGYGKLNVTGTASFTPGAMMDINVSTLNTLGAGNVLSGVVFAANGLTSSGFNVRDNSALFDFQVLEHSNSIDLHIVSSSNSGVRDAVQEYGPRSALGAASVLNAQLNNGATGDMSNVINALGQLSNNRDVARAIAQTLPVVSGNQAVQGSLSTFQKLVQNRTGGNPGTSGLSSGDALSGKNAWGKVFGSRAEQDDRSGAAGFKADTWGLALGADTEVAPGTRFGLAYGYAKTSVNGNMDFSGSAQRANIDTHVISSYGSKDLDGNRIFSLQGDVGINDNKSTRQIDFGGLSRTAQADYRTYSAHIGTAIAQVFELSETTSVTPALRADYTWLKSQAYSEGGADALNLNVGSNKTDALVIGADAYLQHRFSPTSRLDANFGIGYDAINQQGNIVATYAGAPGQAFVTTGIEHSPWLARGGIGYSVLASNGTEISFRYDAEGRSDYLNHTASARAKWTF</sequence>
<accession>A0ABW2I825</accession>
<dbReference type="InterPro" id="IPR012332">
    <property type="entry name" value="Autotransporter_pectin_lyase_C"/>
</dbReference>
<protein>
    <submittedName>
        <fullName evidence="4">Autotransporter domain-containing protein</fullName>
    </submittedName>
</protein>
<dbReference type="InterPro" id="IPR013425">
    <property type="entry name" value="Autotrns_rpt"/>
</dbReference>
<dbReference type="SMART" id="SM00869">
    <property type="entry name" value="Autotransporter"/>
    <property type="match status" value="1"/>
</dbReference>
<reference evidence="5" key="1">
    <citation type="journal article" date="2019" name="Int. J. Syst. Evol. Microbiol.">
        <title>The Global Catalogue of Microorganisms (GCM) 10K type strain sequencing project: providing services to taxonomists for standard genome sequencing and annotation.</title>
        <authorList>
            <consortium name="The Broad Institute Genomics Platform"/>
            <consortium name="The Broad Institute Genome Sequencing Center for Infectious Disease"/>
            <person name="Wu L."/>
            <person name="Ma J."/>
        </authorList>
    </citation>
    <scope>NUCLEOTIDE SEQUENCE [LARGE SCALE GENOMIC DNA]</scope>
    <source>
        <strain evidence="5">KACC 12508</strain>
    </source>
</reference>
<gene>
    <name evidence="4" type="ORF">ACFQPC_04060</name>
</gene>
<keyword evidence="1 2" id="KW-0732">Signal</keyword>
<feature type="domain" description="Autotransporter" evidence="3">
    <location>
        <begin position="766"/>
        <end position="1048"/>
    </location>
</feature>